<keyword evidence="6" id="KW-0902">Two-component regulatory system</keyword>
<feature type="domain" description="Histidine kinase" evidence="8">
    <location>
        <begin position="324"/>
        <end position="544"/>
    </location>
</feature>
<dbReference type="InterPro" id="IPR004358">
    <property type="entry name" value="Sig_transdc_His_kin-like_C"/>
</dbReference>
<keyword evidence="7" id="KW-0472">Membrane</keyword>
<dbReference type="InterPro" id="IPR003594">
    <property type="entry name" value="HATPase_dom"/>
</dbReference>
<comment type="catalytic activity">
    <reaction evidence="1">
        <text>ATP + protein L-histidine = ADP + protein N-phospho-L-histidine.</text>
        <dbReference type="EC" id="2.7.13.3"/>
    </reaction>
</comment>
<dbReference type="Pfam" id="PF00512">
    <property type="entry name" value="HisKA"/>
    <property type="match status" value="1"/>
</dbReference>
<dbReference type="Gene3D" id="3.30.565.10">
    <property type="entry name" value="Histidine kinase-like ATPase, C-terminal domain"/>
    <property type="match status" value="1"/>
</dbReference>
<evidence type="ECO:0000256" key="2">
    <source>
        <dbReference type="ARBA" id="ARBA00012438"/>
    </source>
</evidence>
<dbReference type="PANTHER" id="PTHR43711:SF26">
    <property type="entry name" value="SENSOR HISTIDINE KINASE RCSC"/>
    <property type="match status" value="1"/>
</dbReference>
<dbReference type="SUPFAM" id="SSF55874">
    <property type="entry name" value="ATPase domain of HSP90 chaperone/DNA topoisomerase II/histidine kinase"/>
    <property type="match status" value="1"/>
</dbReference>
<evidence type="ECO:0000259" key="8">
    <source>
        <dbReference type="PROSITE" id="PS50109"/>
    </source>
</evidence>
<evidence type="ECO:0000313" key="10">
    <source>
        <dbReference type="Proteomes" id="UP000681075"/>
    </source>
</evidence>
<evidence type="ECO:0000256" key="4">
    <source>
        <dbReference type="ARBA" id="ARBA00022679"/>
    </source>
</evidence>
<evidence type="ECO:0000256" key="1">
    <source>
        <dbReference type="ARBA" id="ARBA00000085"/>
    </source>
</evidence>
<proteinExistence type="predicted"/>
<dbReference type="GO" id="GO:0000155">
    <property type="term" value="F:phosphorelay sensor kinase activity"/>
    <property type="evidence" value="ECO:0007669"/>
    <property type="project" value="InterPro"/>
</dbReference>
<evidence type="ECO:0000256" key="6">
    <source>
        <dbReference type="ARBA" id="ARBA00023012"/>
    </source>
</evidence>
<keyword evidence="7" id="KW-1133">Transmembrane helix</keyword>
<keyword evidence="7" id="KW-0812">Transmembrane</keyword>
<dbReference type="PRINTS" id="PR00344">
    <property type="entry name" value="BCTRLSENSOR"/>
</dbReference>
<dbReference type="Gene3D" id="3.30.450.20">
    <property type="entry name" value="PAS domain"/>
    <property type="match status" value="2"/>
</dbReference>
<keyword evidence="5 9" id="KW-0418">Kinase</keyword>
<dbReference type="InterPro" id="IPR003661">
    <property type="entry name" value="HisK_dim/P_dom"/>
</dbReference>
<accession>A0A8S8XE84</accession>
<dbReference type="Pfam" id="PF02518">
    <property type="entry name" value="HATPase_c"/>
    <property type="match status" value="1"/>
</dbReference>
<keyword evidence="4" id="KW-0808">Transferase</keyword>
<dbReference type="PROSITE" id="PS50109">
    <property type="entry name" value="HIS_KIN"/>
    <property type="match status" value="1"/>
</dbReference>
<dbReference type="Gene3D" id="1.10.287.130">
    <property type="match status" value="1"/>
</dbReference>
<feature type="transmembrane region" description="Helical" evidence="7">
    <location>
        <begin position="271"/>
        <end position="291"/>
    </location>
</feature>
<dbReference type="InterPro" id="IPR054327">
    <property type="entry name" value="His-kinase-like_sensor"/>
</dbReference>
<dbReference type="CDD" id="cd00075">
    <property type="entry name" value="HATPase"/>
    <property type="match status" value="1"/>
</dbReference>
<dbReference type="SMART" id="SM00388">
    <property type="entry name" value="HisKA"/>
    <property type="match status" value="1"/>
</dbReference>
<keyword evidence="10" id="KW-1185">Reference proteome</keyword>
<reference evidence="9" key="1">
    <citation type="submission" date="2021-02" db="EMBL/GenBank/DDBJ databases">
        <title>Genome sequence of Rhodospirillales sp. strain TMPK1 isolated from soil.</title>
        <authorList>
            <person name="Nakai R."/>
            <person name="Kusada H."/>
            <person name="Tamaki H."/>
        </authorList>
    </citation>
    <scope>NUCLEOTIDE SEQUENCE</scope>
    <source>
        <strain evidence="9">TMPK1</strain>
    </source>
</reference>
<dbReference type="AlphaFoldDB" id="A0A8S8XE84"/>
<dbReference type="InterPro" id="IPR036890">
    <property type="entry name" value="HATPase_C_sf"/>
</dbReference>
<dbReference type="EC" id="2.7.13.3" evidence="2"/>
<evidence type="ECO:0000256" key="3">
    <source>
        <dbReference type="ARBA" id="ARBA00022553"/>
    </source>
</evidence>
<dbReference type="Proteomes" id="UP000681075">
    <property type="component" value="Unassembled WGS sequence"/>
</dbReference>
<organism evidence="9 10">
    <name type="scientific">Roseiterribacter gracilis</name>
    <dbReference type="NCBI Taxonomy" id="2812848"/>
    <lineage>
        <taxon>Bacteria</taxon>
        <taxon>Pseudomonadati</taxon>
        <taxon>Pseudomonadota</taxon>
        <taxon>Alphaproteobacteria</taxon>
        <taxon>Rhodospirillales</taxon>
        <taxon>Roseiterribacteraceae</taxon>
        <taxon>Roseiterribacter</taxon>
    </lineage>
</organism>
<evidence type="ECO:0000256" key="7">
    <source>
        <dbReference type="SAM" id="Phobius"/>
    </source>
</evidence>
<protein>
    <recommendedName>
        <fullName evidence="2">histidine kinase</fullName>
        <ecNumber evidence="2">2.7.13.3</ecNumber>
    </recommendedName>
</protein>
<keyword evidence="3" id="KW-0597">Phosphoprotein</keyword>
<evidence type="ECO:0000256" key="5">
    <source>
        <dbReference type="ARBA" id="ARBA00022777"/>
    </source>
</evidence>
<dbReference type="SMART" id="SM00387">
    <property type="entry name" value="HATPase_c"/>
    <property type="match status" value="1"/>
</dbReference>
<dbReference type="PANTHER" id="PTHR43711">
    <property type="entry name" value="TWO-COMPONENT HISTIDINE KINASE"/>
    <property type="match status" value="1"/>
</dbReference>
<dbReference type="InterPro" id="IPR050736">
    <property type="entry name" value="Sensor_HK_Regulatory"/>
</dbReference>
<dbReference type="CDD" id="cd12914">
    <property type="entry name" value="PDC1_DGC_like"/>
    <property type="match status" value="1"/>
</dbReference>
<dbReference type="InterPro" id="IPR005467">
    <property type="entry name" value="His_kinase_dom"/>
</dbReference>
<comment type="caution">
    <text evidence="9">The sequence shown here is derived from an EMBL/GenBank/DDBJ whole genome shotgun (WGS) entry which is preliminary data.</text>
</comment>
<gene>
    <name evidence="9" type="ORF">TMPK1_19640</name>
</gene>
<dbReference type="Pfam" id="PF22588">
    <property type="entry name" value="dCache_1_like"/>
    <property type="match status" value="1"/>
</dbReference>
<dbReference type="EMBL" id="BOPV01000001">
    <property type="protein sequence ID" value="GIL39727.1"/>
    <property type="molecule type" value="Genomic_DNA"/>
</dbReference>
<dbReference type="SUPFAM" id="SSF47384">
    <property type="entry name" value="Homodimeric domain of signal transducing histidine kinase"/>
    <property type="match status" value="1"/>
</dbReference>
<evidence type="ECO:0000313" key="9">
    <source>
        <dbReference type="EMBL" id="GIL39727.1"/>
    </source>
</evidence>
<sequence length="558" mass="60327">MLALALGGGAVWQHREAVLAQSAEEATHLGLVLAEQTRQTIRAAELTLKLASERLDASAPDFEEVAQSRATHAVLADLQAGLPQLSALSLVSASGEVLSFSRRWPTPLIRVDDRDYFIAMRDDPKLLRFISAPVQNRGSGTWTFYIAHRLRRADGAFGGVALAAIECAFFEQFYADIGLPNGGTLALFRNDGTLLSRWPHAEDLIGRSFATARGFTDIVQKTGSGTIRLTSSIDRIDRIIAMQTLKNEPLVISVTLEEDQALRIWRRTATIWGATSVAIALIICGLTGLVLRQMRRRQAQALELAAAKRQAEAANTAKSEFLAAMSHELRTPLTAVLGFADLLREDGNEYTSRRREFAENIQTAGRHLLGLIGDVLDLAKIEAGRKDLNEETLAVVELLAAARSLSSERATQAQLQLSCEMPDPDLRLFCDRLAMNQILLNLLTNAIKYTPSPGRVTFGASLLPTGDLAIEVVDTGVGIAPSALASAFAPFQRIAGDPWAASREGVGLGLAIVRELVQLHGGSITLERGDVCGTRALVRLPAWRVTNSDPSMSIAQAG</sequence>
<name>A0A8S8XE84_9PROT</name>
<dbReference type="InterPro" id="IPR036097">
    <property type="entry name" value="HisK_dim/P_sf"/>
</dbReference>
<dbReference type="CDD" id="cd00082">
    <property type="entry name" value="HisKA"/>
    <property type="match status" value="1"/>
</dbReference>
<dbReference type="CDD" id="cd12915">
    <property type="entry name" value="PDC2_DGC_like"/>
    <property type="match status" value="1"/>
</dbReference>